<dbReference type="HAMAP" id="MF_01938">
    <property type="entry name" value="MenA_2"/>
    <property type="match status" value="1"/>
</dbReference>
<reference evidence="7" key="1">
    <citation type="submission" date="2022-04" db="EMBL/GenBank/DDBJ databases">
        <title>Carnegiea gigantea Genome sequencing and assembly v2.</title>
        <authorList>
            <person name="Copetti D."/>
            <person name="Sanderson M.J."/>
            <person name="Burquez A."/>
            <person name="Wojciechowski M.F."/>
        </authorList>
    </citation>
    <scope>NUCLEOTIDE SEQUENCE</scope>
    <source>
        <strain evidence="7">SGP5-SGP5p</strain>
        <tissue evidence="7">Aerial part</tissue>
    </source>
</reference>
<dbReference type="InterPro" id="IPR000537">
    <property type="entry name" value="UbiA_prenyltransferase"/>
</dbReference>
<dbReference type="Pfam" id="PF01040">
    <property type="entry name" value="UbiA"/>
    <property type="match status" value="1"/>
</dbReference>
<keyword evidence="2" id="KW-0808">Transferase</keyword>
<evidence type="ECO:0000256" key="2">
    <source>
        <dbReference type="ARBA" id="ARBA00022679"/>
    </source>
</evidence>
<protein>
    <recommendedName>
        <fullName evidence="9">1,4-dihydroxy-2-naphthoate octaprenyltransferase</fullName>
    </recommendedName>
</protein>
<feature type="transmembrane region" description="Helical" evidence="6">
    <location>
        <begin position="92"/>
        <end position="112"/>
    </location>
</feature>
<keyword evidence="5 6" id="KW-0472">Membrane</keyword>
<dbReference type="Proteomes" id="UP001153076">
    <property type="component" value="Unassembled WGS sequence"/>
</dbReference>
<evidence type="ECO:0000256" key="6">
    <source>
        <dbReference type="SAM" id="Phobius"/>
    </source>
</evidence>
<feature type="transmembrane region" description="Helical" evidence="6">
    <location>
        <begin position="118"/>
        <end position="137"/>
    </location>
</feature>
<feature type="transmembrane region" description="Helical" evidence="6">
    <location>
        <begin position="325"/>
        <end position="345"/>
    </location>
</feature>
<evidence type="ECO:0000256" key="3">
    <source>
        <dbReference type="ARBA" id="ARBA00022692"/>
    </source>
</evidence>
<dbReference type="GO" id="GO:0004659">
    <property type="term" value="F:prenyltransferase activity"/>
    <property type="evidence" value="ECO:0007669"/>
    <property type="project" value="InterPro"/>
</dbReference>
<dbReference type="InterPro" id="IPR011937">
    <property type="entry name" value="DHNA_phytyltransferase_MenA"/>
</dbReference>
<sequence>MASFCSLNPVLGLGFCPSISSLNRKDRFCHFSPKEIKFSVSNVREIPRIRPKLSQRHRWASFECKGKNSDINDGQDRKDISQATLIWRAIKLPMYSVALVPLTVGSAAAYLQTGQFSVGRYLALLTSSILIITWLNLSNDVYDFDTGADKNKKESVVNILGSRTATLVAANLLLGFGLLGLIWAAVEAGNIRSILLLLCAVMCGYMYQCPPFRLSYQGLGEPLCFVAFGPFATTAFYLMQMSSRELCYRHPLTSTILSASVLVGYTTTLILFCSHFHQVEGDRAVGKFSPLVRVGQKAGSEVVNIALVTLYSLLFILGIGNALPLASTILCALTLPMGIFTVDYVKKNYNVSDRVVQFLKLLIDACAPQDNEKMFMAKYYSVRLHVLFGVALAAGLVIARSEIGYYYISRYARCAFL</sequence>
<feature type="transmembrane region" description="Helical" evidence="6">
    <location>
        <begin position="384"/>
        <end position="408"/>
    </location>
</feature>
<feature type="transmembrane region" description="Helical" evidence="6">
    <location>
        <begin position="189"/>
        <end position="207"/>
    </location>
</feature>
<dbReference type="EMBL" id="JAKOGI010000002">
    <property type="protein sequence ID" value="KAJ8453053.1"/>
    <property type="molecule type" value="Genomic_DNA"/>
</dbReference>
<proteinExistence type="inferred from homology"/>
<feature type="transmembrane region" description="Helical" evidence="6">
    <location>
        <begin position="219"/>
        <end position="239"/>
    </location>
</feature>
<dbReference type="PANTHER" id="PTHR13929:SF0">
    <property type="entry name" value="UBIA PRENYLTRANSFERASE DOMAIN-CONTAINING PROTEIN 1"/>
    <property type="match status" value="1"/>
</dbReference>
<feature type="transmembrane region" description="Helical" evidence="6">
    <location>
        <begin position="302"/>
        <end position="319"/>
    </location>
</feature>
<dbReference type="GO" id="GO:0042372">
    <property type="term" value="P:phylloquinone biosynthetic process"/>
    <property type="evidence" value="ECO:0007669"/>
    <property type="project" value="InterPro"/>
</dbReference>
<dbReference type="PANTHER" id="PTHR13929">
    <property type="entry name" value="1,4-DIHYDROXY-2-NAPHTHOATE OCTAPRENYLTRANSFERASE"/>
    <property type="match status" value="1"/>
</dbReference>
<keyword evidence="3 6" id="KW-0812">Transmembrane</keyword>
<organism evidence="7 8">
    <name type="scientific">Carnegiea gigantea</name>
    <dbReference type="NCBI Taxonomy" id="171969"/>
    <lineage>
        <taxon>Eukaryota</taxon>
        <taxon>Viridiplantae</taxon>
        <taxon>Streptophyta</taxon>
        <taxon>Embryophyta</taxon>
        <taxon>Tracheophyta</taxon>
        <taxon>Spermatophyta</taxon>
        <taxon>Magnoliopsida</taxon>
        <taxon>eudicotyledons</taxon>
        <taxon>Gunneridae</taxon>
        <taxon>Pentapetalae</taxon>
        <taxon>Caryophyllales</taxon>
        <taxon>Cactineae</taxon>
        <taxon>Cactaceae</taxon>
        <taxon>Cactoideae</taxon>
        <taxon>Echinocereeae</taxon>
        <taxon>Carnegiea</taxon>
    </lineage>
</organism>
<gene>
    <name evidence="7" type="ORF">Cgig2_014816</name>
</gene>
<feature type="transmembrane region" description="Helical" evidence="6">
    <location>
        <begin position="157"/>
        <end position="183"/>
    </location>
</feature>
<evidence type="ECO:0000313" key="7">
    <source>
        <dbReference type="EMBL" id="KAJ8453053.1"/>
    </source>
</evidence>
<feature type="transmembrane region" description="Helical" evidence="6">
    <location>
        <begin position="251"/>
        <end position="273"/>
    </location>
</feature>
<dbReference type="InterPro" id="IPR026046">
    <property type="entry name" value="UBIAD1"/>
</dbReference>
<comment type="caution">
    <text evidence="7">The sequence shown here is derived from an EMBL/GenBank/DDBJ whole genome shotgun (WGS) entry which is preliminary data.</text>
</comment>
<dbReference type="CDD" id="cd13962">
    <property type="entry name" value="PT_UbiA_UBIAD1"/>
    <property type="match status" value="1"/>
</dbReference>
<dbReference type="GO" id="GO:0016020">
    <property type="term" value="C:membrane"/>
    <property type="evidence" value="ECO:0007669"/>
    <property type="project" value="UniProtKB-SubCell"/>
</dbReference>
<accession>A0A9Q1L0Q5</accession>
<dbReference type="OrthoDB" id="5263at2759"/>
<name>A0A9Q1L0Q5_9CARY</name>
<dbReference type="AlphaFoldDB" id="A0A9Q1L0Q5"/>
<evidence type="ECO:0000313" key="8">
    <source>
        <dbReference type="Proteomes" id="UP001153076"/>
    </source>
</evidence>
<evidence type="ECO:0000256" key="5">
    <source>
        <dbReference type="ARBA" id="ARBA00023136"/>
    </source>
</evidence>
<evidence type="ECO:0008006" key="9">
    <source>
        <dbReference type="Google" id="ProtNLM"/>
    </source>
</evidence>
<evidence type="ECO:0000256" key="4">
    <source>
        <dbReference type="ARBA" id="ARBA00022989"/>
    </source>
</evidence>
<evidence type="ECO:0000256" key="1">
    <source>
        <dbReference type="ARBA" id="ARBA00004141"/>
    </source>
</evidence>
<keyword evidence="8" id="KW-1185">Reference proteome</keyword>
<comment type="subcellular location">
    <subcellularLocation>
        <location evidence="1">Membrane</location>
        <topology evidence="1">Multi-pass membrane protein</topology>
    </subcellularLocation>
</comment>
<keyword evidence="4 6" id="KW-1133">Transmembrane helix</keyword>
<dbReference type="NCBIfam" id="TIGR02235">
    <property type="entry name" value="menA_cyano-plnt"/>
    <property type="match status" value="1"/>
</dbReference>